<proteinExistence type="predicted"/>
<evidence type="ECO:0000313" key="2">
    <source>
        <dbReference type="Proteomes" id="UP000215914"/>
    </source>
</evidence>
<accession>A0A9K3JF19</accession>
<keyword evidence="2" id="KW-1185">Reference proteome</keyword>
<reference evidence="1" key="1">
    <citation type="journal article" date="2017" name="Nature">
        <title>The sunflower genome provides insights into oil metabolism, flowering and Asterid evolution.</title>
        <authorList>
            <person name="Badouin H."/>
            <person name="Gouzy J."/>
            <person name="Grassa C.J."/>
            <person name="Murat F."/>
            <person name="Staton S.E."/>
            <person name="Cottret L."/>
            <person name="Lelandais-Briere C."/>
            <person name="Owens G.L."/>
            <person name="Carrere S."/>
            <person name="Mayjonade B."/>
            <person name="Legrand L."/>
            <person name="Gill N."/>
            <person name="Kane N.C."/>
            <person name="Bowers J.E."/>
            <person name="Hubner S."/>
            <person name="Bellec A."/>
            <person name="Berard A."/>
            <person name="Berges H."/>
            <person name="Blanchet N."/>
            <person name="Boniface M.C."/>
            <person name="Brunel D."/>
            <person name="Catrice O."/>
            <person name="Chaidir N."/>
            <person name="Claudel C."/>
            <person name="Donnadieu C."/>
            <person name="Faraut T."/>
            <person name="Fievet G."/>
            <person name="Helmstetter N."/>
            <person name="King M."/>
            <person name="Knapp S.J."/>
            <person name="Lai Z."/>
            <person name="Le Paslier M.C."/>
            <person name="Lippi Y."/>
            <person name="Lorenzon L."/>
            <person name="Mandel J.R."/>
            <person name="Marage G."/>
            <person name="Marchand G."/>
            <person name="Marquand E."/>
            <person name="Bret-Mestries E."/>
            <person name="Morien E."/>
            <person name="Nambeesan S."/>
            <person name="Nguyen T."/>
            <person name="Pegot-Espagnet P."/>
            <person name="Pouilly N."/>
            <person name="Raftis F."/>
            <person name="Sallet E."/>
            <person name="Schiex T."/>
            <person name="Thomas J."/>
            <person name="Vandecasteele C."/>
            <person name="Vares D."/>
            <person name="Vear F."/>
            <person name="Vautrin S."/>
            <person name="Crespi M."/>
            <person name="Mangin B."/>
            <person name="Burke J.M."/>
            <person name="Salse J."/>
            <person name="Munos S."/>
            <person name="Vincourt P."/>
            <person name="Rieseberg L.H."/>
            <person name="Langlade N.B."/>
        </authorList>
    </citation>
    <scope>NUCLEOTIDE SEQUENCE</scope>
    <source>
        <tissue evidence="1">Leaves</tissue>
    </source>
</reference>
<sequence>MSFFIYKHNLLQESSSTNLAQELHNLPSLTCHRHFVLPFATCSSNPKIKTKRTQFSALNMKYFNI</sequence>
<dbReference type="AlphaFoldDB" id="A0A9K3JF19"/>
<gene>
    <name evidence="1" type="ORF">HanXRQr2_Chr03g0102211</name>
</gene>
<comment type="caution">
    <text evidence="1">The sequence shown here is derived from an EMBL/GenBank/DDBJ whole genome shotgun (WGS) entry which is preliminary data.</text>
</comment>
<organism evidence="1 2">
    <name type="scientific">Helianthus annuus</name>
    <name type="common">Common sunflower</name>
    <dbReference type="NCBI Taxonomy" id="4232"/>
    <lineage>
        <taxon>Eukaryota</taxon>
        <taxon>Viridiplantae</taxon>
        <taxon>Streptophyta</taxon>
        <taxon>Embryophyta</taxon>
        <taxon>Tracheophyta</taxon>
        <taxon>Spermatophyta</taxon>
        <taxon>Magnoliopsida</taxon>
        <taxon>eudicotyledons</taxon>
        <taxon>Gunneridae</taxon>
        <taxon>Pentapetalae</taxon>
        <taxon>asterids</taxon>
        <taxon>campanulids</taxon>
        <taxon>Asterales</taxon>
        <taxon>Asteraceae</taxon>
        <taxon>Asteroideae</taxon>
        <taxon>Heliantheae alliance</taxon>
        <taxon>Heliantheae</taxon>
        <taxon>Helianthus</taxon>
    </lineage>
</organism>
<dbReference type="EMBL" id="MNCJ02000318">
    <property type="protein sequence ID" value="KAF5813737.1"/>
    <property type="molecule type" value="Genomic_DNA"/>
</dbReference>
<reference evidence="1" key="2">
    <citation type="submission" date="2020-06" db="EMBL/GenBank/DDBJ databases">
        <title>Helianthus annuus Genome sequencing and assembly Release 2.</title>
        <authorList>
            <person name="Gouzy J."/>
            <person name="Langlade N."/>
            <person name="Munos S."/>
        </authorList>
    </citation>
    <scope>NUCLEOTIDE SEQUENCE</scope>
    <source>
        <tissue evidence="1">Leaves</tissue>
    </source>
</reference>
<protein>
    <submittedName>
        <fullName evidence="1">Uncharacterized protein</fullName>
    </submittedName>
</protein>
<dbReference type="Proteomes" id="UP000215914">
    <property type="component" value="Unassembled WGS sequence"/>
</dbReference>
<evidence type="ECO:0000313" key="1">
    <source>
        <dbReference type="EMBL" id="KAF5813737.1"/>
    </source>
</evidence>
<name>A0A9K3JF19_HELAN</name>
<dbReference type="Gramene" id="mRNA:HanXRQr2_Chr03g0102211">
    <property type="protein sequence ID" value="CDS:HanXRQr2_Chr03g0102211.1"/>
    <property type="gene ID" value="HanXRQr2_Chr03g0102211"/>
</dbReference>